<comment type="caution">
    <text evidence="5">The sequence shown here is derived from an EMBL/GenBank/DDBJ whole genome shotgun (WGS) entry which is preliminary data.</text>
</comment>
<keyword evidence="1" id="KW-0677">Repeat</keyword>
<evidence type="ECO:0000313" key="6">
    <source>
        <dbReference type="Proteomes" id="UP001175271"/>
    </source>
</evidence>
<dbReference type="InterPro" id="IPR036770">
    <property type="entry name" value="Ankyrin_rpt-contain_sf"/>
</dbReference>
<dbReference type="PROSITE" id="PS50297">
    <property type="entry name" value="ANK_REP_REGION"/>
    <property type="match status" value="1"/>
</dbReference>
<feature type="repeat" description="ANK" evidence="3">
    <location>
        <begin position="279"/>
        <end position="311"/>
    </location>
</feature>
<feature type="region of interest" description="Disordered" evidence="4">
    <location>
        <begin position="178"/>
        <end position="221"/>
    </location>
</feature>
<gene>
    <name evidence="5" type="ORF">QR680_009696</name>
</gene>
<proteinExistence type="predicted"/>
<dbReference type="PANTHER" id="PTHR24123:SF141">
    <property type="entry name" value="ANKYRIN 2, ISOFORM U"/>
    <property type="match status" value="1"/>
</dbReference>
<dbReference type="InterPro" id="IPR002110">
    <property type="entry name" value="Ankyrin_rpt"/>
</dbReference>
<dbReference type="Gene3D" id="1.25.40.20">
    <property type="entry name" value="Ankyrin repeat-containing domain"/>
    <property type="match status" value="1"/>
</dbReference>
<evidence type="ECO:0000256" key="2">
    <source>
        <dbReference type="ARBA" id="ARBA00023043"/>
    </source>
</evidence>
<dbReference type="PROSITE" id="PS50088">
    <property type="entry name" value="ANK_REPEAT"/>
    <property type="match status" value="1"/>
</dbReference>
<keyword evidence="6" id="KW-1185">Reference proteome</keyword>
<sequence>MHASPRIQKLSFASLGGEQACPCSSRCCFPTGRVAKRCSESKNRTLGGPPTTPPADCGEQTYQSMIATHNKDFRAGTATYRPRRPFALAAPETERSNCSLIYNQRLEQGTEQVRWTTVEEASETEGKRSLISEIIGAWAARPTGANRITECSAMDNDGLGRTILSAIRNAPVEFAERILRPQKSLDDATPEPKPELKRRDSDPGPPTTPKSETQGDGEGREDLICIKKAEKKDDPKMAEDDTDRRKRLLRAVCADDVDVLQKILRETPELVDFSFPFTHNYTPLHFAAKGGHRKTARVLLASGANLYAQTTFRYTPHHLAAMADDLEMLDLLDAFVPEDKPRLLLRDLSGKTFEDYLEKSDRIHLHSSHVSLCRSSPSPLPPKEKDSLNPLDSSFSRFDTVRRTVGKFFAREGTPAKK</sequence>
<dbReference type="EMBL" id="JAUCMV010000001">
    <property type="protein sequence ID" value="KAK0426416.1"/>
    <property type="molecule type" value="Genomic_DNA"/>
</dbReference>
<name>A0AA39IMP9_9BILA</name>
<evidence type="ECO:0000256" key="1">
    <source>
        <dbReference type="ARBA" id="ARBA00022737"/>
    </source>
</evidence>
<dbReference type="AlphaFoldDB" id="A0AA39IMP9"/>
<evidence type="ECO:0000256" key="3">
    <source>
        <dbReference type="PROSITE-ProRule" id="PRU00023"/>
    </source>
</evidence>
<dbReference type="SUPFAM" id="SSF48403">
    <property type="entry name" value="Ankyrin repeat"/>
    <property type="match status" value="1"/>
</dbReference>
<evidence type="ECO:0000313" key="5">
    <source>
        <dbReference type="EMBL" id="KAK0426416.1"/>
    </source>
</evidence>
<feature type="compositionally biased region" description="Basic and acidic residues" evidence="4">
    <location>
        <begin position="178"/>
        <end position="202"/>
    </location>
</feature>
<dbReference type="Pfam" id="PF12796">
    <property type="entry name" value="Ank_2"/>
    <property type="match status" value="1"/>
</dbReference>
<dbReference type="SMART" id="SM00248">
    <property type="entry name" value="ANK"/>
    <property type="match status" value="3"/>
</dbReference>
<protein>
    <submittedName>
        <fullName evidence="5">Uncharacterized protein</fullName>
    </submittedName>
</protein>
<dbReference type="Proteomes" id="UP001175271">
    <property type="component" value="Unassembled WGS sequence"/>
</dbReference>
<organism evidence="5 6">
    <name type="scientific">Steinernema hermaphroditum</name>
    <dbReference type="NCBI Taxonomy" id="289476"/>
    <lineage>
        <taxon>Eukaryota</taxon>
        <taxon>Metazoa</taxon>
        <taxon>Ecdysozoa</taxon>
        <taxon>Nematoda</taxon>
        <taxon>Chromadorea</taxon>
        <taxon>Rhabditida</taxon>
        <taxon>Tylenchina</taxon>
        <taxon>Panagrolaimomorpha</taxon>
        <taxon>Strongyloidoidea</taxon>
        <taxon>Steinernematidae</taxon>
        <taxon>Steinernema</taxon>
    </lineage>
</organism>
<keyword evidence="2 3" id="KW-0040">ANK repeat</keyword>
<dbReference type="InterPro" id="IPR051165">
    <property type="entry name" value="Multifunctional_ANK_Repeat"/>
</dbReference>
<dbReference type="PANTHER" id="PTHR24123">
    <property type="entry name" value="ANKYRIN REPEAT-CONTAINING"/>
    <property type="match status" value="1"/>
</dbReference>
<evidence type="ECO:0000256" key="4">
    <source>
        <dbReference type="SAM" id="MobiDB-lite"/>
    </source>
</evidence>
<accession>A0AA39IMP9</accession>
<reference evidence="5" key="1">
    <citation type="submission" date="2023-06" db="EMBL/GenBank/DDBJ databases">
        <title>Genomic analysis of the entomopathogenic nematode Steinernema hermaphroditum.</title>
        <authorList>
            <person name="Schwarz E.M."/>
            <person name="Heppert J.K."/>
            <person name="Baniya A."/>
            <person name="Schwartz H.T."/>
            <person name="Tan C.-H."/>
            <person name="Antoshechkin I."/>
            <person name="Sternberg P.W."/>
            <person name="Goodrich-Blair H."/>
            <person name="Dillman A.R."/>
        </authorList>
    </citation>
    <scope>NUCLEOTIDE SEQUENCE</scope>
    <source>
        <strain evidence="5">PS9179</strain>
        <tissue evidence="5">Whole animal</tissue>
    </source>
</reference>